<name>A0A9P4NGD3_9PEZI</name>
<dbReference type="EMBL" id="MU007109">
    <property type="protein sequence ID" value="KAF2420531.1"/>
    <property type="molecule type" value="Genomic_DNA"/>
</dbReference>
<dbReference type="OrthoDB" id="2333384at2759"/>
<feature type="compositionally biased region" description="Basic and acidic residues" evidence="3">
    <location>
        <begin position="374"/>
        <end position="388"/>
    </location>
</feature>
<dbReference type="Gene3D" id="2.60.40.640">
    <property type="match status" value="1"/>
</dbReference>
<feature type="domain" description="Arrestin-like N-terminal" evidence="4">
    <location>
        <begin position="4"/>
        <end position="125"/>
    </location>
</feature>
<accession>A0A9P4NGD3</accession>
<comment type="similarity">
    <text evidence="1">Belongs to the arrestin family.</text>
</comment>
<comment type="subunit">
    <text evidence="2">Interacts with hulA.</text>
</comment>
<proteinExistence type="inferred from homology"/>
<dbReference type="InterPro" id="IPR014756">
    <property type="entry name" value="Ig_E-set"/>
</dbReference>
<sequence>MLSIVVTNPKACYHPGDAISGKVVLCNTRNEPVHSISITFQGTSTTGITVAHGNSCAATRNPVSLFKFTIELPLPSRLPYAPKHEWPFEFRFMQQGIAALPPTFSVHLLQSEAHAQYSLKAILTHSPARLFTPPPVYANHPLNFSPFRSIDDTDFEMEKCHTKITAQTLRLLPNKAHGQLSWKDRYRSTFQKSSLPEARFKFSVKHPSQVVKGGSFPLLVRVENLKLYSPHGLDRVPKIGISWIKIEGITTVSVKVQSQLYSNRSIENTSEMKQTLLDIHENVHGTVFPTSEELIRGYVELSRSRTMTSRLPIDFQTANIIVTNAIKIKLGIFCEDKNFEIKHKSYLRVLADDLHSTPLREANARRLNRSVVEVPREGRPRDSLDGDRNPPPPYDEPPMYSEQT</sequence>
<dbReference type="PANTHER" id="PTHR11188:SF17">
    <property type="entry name" value="FI21816P1"/>
    <property type="match status" value="1"/>
</dbReference>
<comment type="caution">
    <text evidence="5">The sequence shown here is derived from an EMBL/GenBank/DDBJ whole genome shotgun (WGS) entry which is preliminary data.</text>
</comment>
<dbReference type="Pfam" id="PF00339">
    <property type="entry name" value="Arrestin_N"/>
    <property type="match status" value="1"/>
</dbReference>
<evidence type="ECO:0000259" key="4">
    <source>
        <dbReference type="Pfam" id="PF00339"/>
    </source>
</evidence>
<protein>
    <recommendedName>
        <fullName evidence="4">Arrestin-like N-terminal domain-containing protein</fullName>
    </recommendedName>
</protein>
<organism evidence="5 6">
    <name type="scientific">Tothia fuscella</name>
    <dbReference type="NCBI Taxonomy" id="1048955"/>
    <lineage>
        <taxon>Eukaryota</taxon>
        <taxon>Fungi</taxon>
        <taxon>Dikarya</taxon>
        <taxon>Ascomycota</taxon>
        <taxon>Pezizomycotina</taxon>
        <taxon>Dothideomycetes</taxon>
        <taxon>Pleosporomycetidae</taxon>
        <taxon>Venturiales</taxon>
        <taxon>Cylindrosympodiaceae</taxon>
        <taxon>Tothia</taxon>
    </lineage>
</organism>
<dbReference type="AlphaFoldDB" id="A0A9P4NGD3"/>
<reference evidence="5" key="1">
    <citation type="journal article" date="2020" name="Stud. Mycol.">
        <title>101 Dothideomycetes genomes: a test case for predicting lifestyles and emergence of pathogens.</title>
        <authorList>
            <person name="Haridas S."/>
            <person name="Albert R."/>
            <person name="Binder M."/>
            <person name="Bloem J."/>
            <person name="Labutti K."/>
            <person name="Salamov A."/>
            <person name="Andreopoulos B."/>
            <person name="Baker S."/>
            <person name="Barry K."/>
            <person name="Bills G."/>
            <person name="Bluhm B."/>
            <person name="Cannon C."/>
            <person name="Castanera R."/>
            <person name="Culley D."/>
            <person name="Daum C."/>
            <person name="Ezra D."/>
            <person name="Gonzalez J."/>
            <person name="Henrissat B."/>
            <person name="Kuo A."/>
            <person name="Liang C."/>
            <person name="Lipzen A."/>
            <person name="Lutzoni F."/>
            <person name="Magnuson J."/>
            <person name="Mondo S."/>
            <person name="Nolan M."/>
            <person name="Ohm R."/>
            <person name="Pangilinan J."/>
            <person name="Park H.-J."/>
            <person name="Ramirez L."/>
            <person name="Alfaro M."/>
            <person name="Sun H."/>
            <person name="Tritt A."/>
            <person name="Yoshinaga Y."/>
            <person name="Zwiers L.-H."/>
            <person name="Turgeon B."/>
            <person name="Goodwin S."/>
            <person name="Spatafora J."/>
            <person name="Crous P."/>
            <person name="Grigoriev I."/>
        </authorList>
    </citation>
    <scope>NUCLEOTIDE SEQUENCE</scope>
    <source>
        <strain evidence="5">CBS 130266</strain>
    </source>
</reference>
<dbReference type="SUPFAM" id="SSF81296">
    <property type="entry name" value="E set domains"/>
    <property type="match status" value="1"/>
</dbReference>
<dbReference type="GO" id="GO:0005737">
    <property type="term" value="C:cytoplasm"/>
    <property type="evidence" value="ECO:0007669"/>
    <property type="project" value="TreeGrafter"/>
</dbReference>
<feature type="region of interest" description="Disordered" evidence="3">
    <location>
        <begin position="371"/>
        <end position="404"/>
    </location>
</feature>
<dbReference type="Proteomes" id="UP000800235">
    <property type="component" value="Unassembled WGS sequence"/>
</dbReference>
<evidence type="ECO:0000256" key="2">
    <source>
        <dbReference type="ARBA" id="ARBA00038766"/>
    </source>
</evidence>
<evidence type="ECO:0000256" key="1">
    <source>
        <dbReference type="ARBA" id="ARBA00005298"/>
    </source>
</evidence>
<keyword evidence="6" id="KW-1185">Reference proteome</keyword>
<dbReference type="PANTHER" id="PTHR11188">
    <property type="entry name" value="ARRESTIN DOMAIN CONTAINING PROTEIN"/>
    <property type="match status" value="1"/>
</dbReference>
<dbReference type="GO" id="GO:0015031">
    <property type="term" value="P:protein transport"/>
    <property type="evidence" value="ECO:0007669"/>
    <property type="project" value="TreeGrafter"/>
</dbReference>
<evidence type="ECO:0000313" key="6">
    <source>
        <dbReference type="Proteomes" id="UP000800235"/>
    </source>
</evidence>
<dbReference type="InterPro" id="IPR050357">
    <property type="entry name" value="Arrestin_domain-protein"/>
</dbReference>
<dbReference type="InterPro" id="IPR011021">
    <property type="entry name" value="Arrestin-like_N"/>
</dbReference>
<gene>
    <name evidence="5" type="ORF">EJ08DRAFT_26409</name>
</gene>
<dbReference type="InterPro" id="IPR014752">
    <property type="entry name" value="Arrestin-like_C"/>
</dbReference>
<evidence type="ECO:0000313" key="5">
    <source>
        <dbReference type="EMBL" id="KAF2420531.1"/>
    </source>
</evidence>
<evidence type="ECO:0000256" key="3">
    <source>
        <dbReference type="SAM" id="MobiDB-lite"/>
    </source>
</evidence>